<dbReference type="EMBL" id="QMFB01000004">
    <property type="protein sequence ID" value="RAV21657.1"/>
    <property type="molecule type" value="Genomic_DNA"/>
</dbReference>
<dbReference type="SMART" id="SM00342">
    <property type="entry name" value="HTH_ARAC"/>
    <property type="match status" value="1"/>
</dbReference>
<evidence type="ECO:0000256" key="10">
    <source>
        <dbReference type="SAM" id="Phobius"/>
    </source>
</evidence>
<organism evidence="12 13">
    <name type="scientific">Paenibacillus contaminans</name>
    <dbReference type="NCBI Taxonomy" id="450362"/>
    <lineage>
        <taxon>Bacteria</taxon>
        <taxon>Bacillati</taxon>
        <taxon>Bacillota</taxon>
        <taxon>Bacilli</taxon>
        <taxon>Bacillales</taxon>
        <taxon>Paenibacillaceae</taxon>
        <taxon>Paenibacillus</taxon>
    </lineage>
</organism>
<dbReference type="PANTHER" id="PTHR43280">
    <property type="entry name" value="ARAC-FAMILY TRANSCRIPTIONAL REGULATOR"/>
    <property type="match status" value="1"/>
</dbReference>
<dbReference type="GO" id="GO:0005886">
    <property type="term" value="C:plasma membrane"/>
    <property type="evidence" value="ECO:0007669"/>
    <property type="project" value="UniProtKB-SubCell"/>
</dbReference>
<keyword evidence="8" id="KW-0804">Transcription</keyword>
<evidence type="ECO:0000313" key="13">
    <source>
        <dbReference type="Proteomes" id="UP000250369"/>
    </source>
</evidence>
<dbReference type="PANTHER" id="PTHR43280:SF2">
    <property type="entry name" value="HTH-TYPE TRANSCRIPTIONAL REGULATOR EXSA"/>
    <property type="match status" value="1"/>
</dbReference>
<dbReference type="OrthoDB" id="1975037at2"/>
<keyword evidence="13" id="KW-1185">Reference proteome</keyword>
<accession>A0A329MUL9</accession>
<dbReference type="Pfam" id="PF17853">
    <property type="entry name" value="GGDEF_2"/>
    <property type="match status" value="1"/>
</dbReference>
<evidence type="ECO:0000256" key="4">
    <source>
        <dbReference type="ARBA" id="ARBA00022989"/>
    </source>
</evidence>
<keyword evidence="4 10" id="KW-1133">Transmembrane helix</keyword>
<evidence type="ECO:0000259" key="11">
    <source>
        <dbReference type="PROSITE" id="PS01124"/>
    </source>
</evidence>
<keyword evidence="2" id="KW-1003">Cell membrane</keyword>
<comment type="subcellular location">
    <subcellularLocation>
        <location evidence="1">Cell membrane</location>
        <topology evidence="1">Multi-pass membrane protein</topology>
    </subcellularLocation>
</comment>
<dbReference type="PROSITE" id="PS00041">
    <property type="entry name" value="HTH_ARAC_FAMILY_1"/>
    <property type="match status" value="1"/>
</dbReference>
<dbReference type="Pfam" id="PF02743">
    <property type="entry name" value="dCache_1"/>
    <property type="match status" value="1"/>
</dbReference>
<dbReference type="SUPFAM" id="SSF46689">
    <property type="entry name" value="Homeodomain-like"/>
    <property type="match status" value="2"/>
</dbReference>
<feature type="domain" description="HTH araC/xylS-type" evidence="11">
    <location>
        <begin position="661"/>
        <end position="759"/>
    </location>
</feature>
<feature type="transmembrane region" description="Helical" evidence="10">
    <location>
        <begin position="18"/>
        <end position="40"/>
    </location>
</feature>
<keyword evidence="6" id="KW-0238">DNA-binding</keyword>
<dbReference type="Pfam" id="PF12833">
    <property type="entry name" value="HTH_18"/>
    <property type="match status" value="1"/>
</dbReference>
<evidence type="ECO:0000256" key="9">
    <source>
        <dbReference type="SAM" id="Coils"/>
    </source>
</evidence>
<dbReference type="InterPro" id="IPR018060">
    <property type="entry name" value="HTH_AraC"/>
</dbReference>
<protein>
    <recommendedName>
        <fullName evidence="11">HTH araC/xylS-type domain-containing protein</fullName>
    </recommendedName>
</protein>
<name>A0A329MUL9_9BACL</name>
<dbReference type="PROSITE" id="PS01124">
    <property type="entry name" value="HTH_ARAC_FAMILY_2"/>
    <property type="match status" value="1"/>
</dbReference>
<keyword evidence="9" id="KW-0175">Coiled coil</keyword>
<dbReference type="GO" id="GO:0043565">
    <property type="term" value="F:sequence-specific DNA binding"/>
    <property type="evidence" value="ECO:0007669"/>
    <property type="project" value="InterPro"/>
</dbReference>
<keyword evidence="5" id="KW-0805">Transcription regulation</keyword>
<dbReference type="InterPro" id="IPR033479">
    <property type="entry name" value="dCache_1"/>
</dbReference>
<keyword evidence="3 10" id="KW-0812">Transmembrane</keyword>
<evidence type="ECO:0000256" key="2">
    <source>
        <dbReference type="ARBA" id="ARBA00022475"/>
    </source>
</evidence>
<evidence type="ECO:0000256" key="8">
    <source>
        <dbReference type="ARBA" id="ARBA00023163"/>
    </source>
</evidence>
<feature type="transmembrane region" description="Helical" evidence="10">
    <location>
        <begin position="299"/>
        <end position="318"/>
    </location>
</feature>
<keyword evidence="7 10" id="KW-0472">Membrane</keyword>
<evidence type="ECO:0000256" key="3">
    <source>
        <dbReference type="ARBA" id="ARBA00022692"/>
    </source>
</evidence>
<evidence type="ECO:0000256" key="7">
    <source>
        <dbReference type="ARBA" id="ARBA00023136"/>
    </source>
</evidence>
<dbReference type="InterPro" id="IPR041522">
    <property type="entry name" value="CdaR_GGDEF"/>
</dbReference>
<sequence length="761" mass="87721">MSNFTFWRKINLSYKQQLFVYSLLLSIIPVLLVGFASSYISTKIVREEVNNNQQMTLQQLQYQVDTFLYNIERTSQQIAGDLTVEKSLRIGISMDNPEALDTTLDLRERIRNYRSFSDISFDLSLVYLKHHYVYSNRDGIMKEEEFPFYQLLQKEKLPSVGSLVISPNVYPNQKDLLLIKPIQSSAAPPEGMLVMEIDAKRFYEFFLSLQIGNNSKVMIVDNLGRIVMSQNQNESGSQINSLSALYPLWTGDVTNPQPVTIQDTKYKVSVQKSSFNQWTYIAMTPITVLNAKSDVISKITWIVVAALAVLWSGISFFGSKRLYFPIQRLAVKFLGANKSGDGLQDIDYYIDDTLKTTQQLKDQINDHLPDLKGTILLQLLRGDISEQEFHNKSRHYDFPLRGRWFYVCAVQIDQYDAFKQKYVGRDRPLMMFALAKLIQEICEVFHPCLTVVPQPGQVAFIMGLEEADTDTDAQLSEVCDAIRSKVSEYFNLSVTVAMSRPHRDLRNISESYNEALELLQYRFWLGENRTVSAQNTENLGSIQQTSRQLGKWEKLIVKSISEGELAKAEEQLDDMIRTIPKTESNSTFAIGYFARLIGEIDGLLEESGAELGSMFDYDLYKRLYACDSLAELQDWFGSEFFPTLRTHMGQLNGSHRKWLVQQAIGFIHERFETDLSLQQIADHLEVPAYQLSRLFKDETEMNFVDYVIHYRISKAKEWLALTDMSIKEITERLRYATTQNFTRVFKQITGVPPGKYRTERR</sequence>
<gene>
    <name evidence="12" type="ORF">DQG23_10420</name>
</gene>
<dbReference type="GO" id="GO:0003700">
    <property type="term" value="F:DNA-binding transcription factor activity"/>
    <property type="evidence" value="ECO:0007669"/>
    <property type="project" value="InterPro"/>
</dbReference>
<proteinExistence type="predicted"/>
<dbReference type="Gene3D" id="1.10.10.60">
    <property type="entry name" value="Homeodomain-like"/>
    <property type="match status" value="2"/>
</dbReference>
<dbReference type="AlphaFoldDB" id="A0A329MUL9"/>
<dbReference type="Proteomes" id="UP000250369">
    <property type="component" value="Unassembled WGS sequence"/>
</dbReference>
<evidence type="ECO:0000256" key="5">
    <source>
        <dbReference type="ARBA" id="ARBA00023015"/>
    </source>
</evidence>
<evidence type="ECO:0000313" key="12">
    <source>
        <dbReference type="EMBL" id="RAV21657.1"/>
    </source>
</evidence>
<dbReference type="InterPro" id="IPR009057">
    <property type="entry name" value="Homeodomain-like_sf"/>
</dbReference>
<feature type="coiled-coil region" evidence="9">
    <location>
        <begin position="558"/>
        <end position="585"/>
    </location>
</feature>
<dbReference type="Gene3D" id="3.30.450.20">
    <property type="entry name" value="PAS domain"/>
    <property type="match status" value="1"/>
</dbReference>
<dbReference type="InterPro" id="IPR018062">
    <property type="entry name" value="HTH_AraC-typ_CS"/>
</dbReference>
<dbReference type="RefSeq" id="WP_113030748.1">
    <property type="nucleotide sequence ID" value="NZ_QMFB01000004.1"/>
</dbReference>
<evidence type="ECO:0000256" key="6">
    <source>
        <dbReference type="ARBA" id="ARBA00023125"/>
    </source>
</evidence>
<evidence type="ECO:0000256" key="1">
    <source>
        <dbReference type="ARBA" id="ARBA00004651"/>
    </source>
</evidence>
<reference evidence="12 13" key="1">
    <citation type="journal article" date="2009" name="Int. J. Syst. Evol. Microbiol.">
        <title>Paenibacillus contaminans sp. nov., isolated from a contaminated laboratory plate.</title>
        <authorList>
            <person name="Chou J.H."/>
            <person name="Lee J.H."/>
            <person name="Lin M.C."/>
            <person name="Chang P.S."/>
            <person name="Arun A.B."/>
            <person name="Young C.C."/>
            <person name="Chen W.M."/>
        </authorList>
    </citation>
    <scope>NUCLEOTIDE SEQUENCE [LARGE SCALE GENOMIC DNA]</scope>
    <source>
        <strain evidence="12 13">CKOBP-6</strain>
    </source>
</reference>
<comment type="caution">
    <text evidence="12">The sequence shown here is derived from an EMBL/GenBank/DDBJ whole genome shotgun (WGS) entry which is preliminary data.</text>
</comment>